<feature type="domain" description="RING-type" evidence="5">
    <location>
        <begin position="816"/>
        <end position="855"/>
    </location>
</feature>
<dbReference type="Gene3D" id="3.40.50.300">
    <property type="entry name" value="P-loop containing nucleotide triphosphate hydrolases"/>
    <property type="match status" value="1"/>
</dbReference>
<dbReference type="SUPFAM" id="SSF52540">
    <property type="entry name" value="P-loop containing nucleoside triphosphate hydrolases"/>
    <property type="match status" value="2"/>
</dbReference>
<dbReference type="CDD" id="cd16449">
    <property type="entry name" value="RING-HC"/>
    <property type="match status" value="1"/>
</dbReference>
<sequence length="1048" mass="112313">MSDKSWDTMVAGPLHLASSILANSLTRVLVAAIRRAPYNRDTGLSEVQALLDQGASPHRAVMELPQMGDYDGFFPATLDWHFLLPPAMLELLVAAGWRGEQIDELLEKLTRTKENAMAKNRDKWESPCSTFRPHTPADLNAELVKRLQNARAAAVARVAAGAQEVVPRGSRSEALPSADTVVERLANDEPDCAGIEVAGIDLGYLDLHAPWATEAQPVAGAELKLTFHAEERKETRKLADGTGRKKVMRVKHWWWALSHQGAGGILGAECVGPYTRRGAVLTLVSALKAGHVTLRCFAHGPAAPGIVRIQVRHALVRPGAVAEQLGALYQLRRALRITLAPVPGGDGRPAAAPRGYASAASLTQVAHELYTTLITKHEGEAPTPPGLACELRRYQQRALHFMHARETAHDAHPAEEAYQGPGGQVLYWTSGALHTEQHPPRPARGGILAEQMGLGKTVEIIALVLAHPRPPGAASPAAPASGTAKRARRPGRATKQLRGEELAPARSQATLVLAPPALLQQWAAEVRRHAPSLRCVVYSENAKKRSCAPQEAAGAASLAEQLQAADVVVCSHEALRRCPRDPTAAAHHPLQAVDWWRLCVDEAHLLVRKDWDDVASLTAQRRWAITGTPLSKGLRELQPMLTFCGLQLGEKPWFSQCVLEPAESGGEAGLGLARGQLLRVLCRHTSGQTIDGEALLMLPPKFEAVTLLTPSPDERRAADALDAWIAPRVCRGLSDRKAQGRLKAAVLKLRQLLAGGCHAGTGSDAASRDASVDASTGAPGCVEDRLGAFLRANVRGAVSEAFLRGTVERLLESAECTICLEGMVEPAVLPCGHLTCVGCAEATCKIGRACCPECRAPFGGADRSLVPVPSQLLEECHAMTMELCAALSVSAKVAELVRLIQEMRDTVADAKALVFSQFPKALDAVNAGLRAASLETLRGPAAAAEFAEASGCSALLLDLRAASVGLNLVAASHVFFLEPSTNPTLEAQAASRCHRLGQTLPVYVIRLVYEGTLEQRILTHVQETAIGSKERATSEHSDRMHLMHKLFG</sequence>
<comment type="caution">
    <text evidence="8">The sequence shown here is derived from an EMBL/GenBank/DDBJ whole genome shotgun (WGS) entry which is preliminary data.</text>
</comment>
<evidence type="ECO:0000259" key="6">
    <source>
        <dbReference type="PROSITE" id="PS51192"/>
    </source>
</evidence>
<evidence type="ECO:0000256" key="1">
    <source>
        <dbReference type="ARBA" id="ARBA00008438"/>
    </source>
</evidence>
<dbReference type="InterPro" id="IPR013083">
    <property type="entry name" value="Znf_RING/FYVE/PHD"/>
</dbReference>
<feature type="compositionally biased region" description="Low complexity" evidence="4">
    <location>
        <begin position="474"/>
        <end position="484"/>
    </location>
</feature>
<evidence type="ECO:0000313" key="8">
    <source>
        <dbReference type="EMBL" id="KAK3239551.1"/>
    </source>
</evidence>
<dbReference type="InterPro" id="IPR014001">
    <property type="entry name" value="Helicase_ATP-bd"/>
</dbReference>
<dbReference type="Pfam" id="PF13920">
    <property type="entry name" value="zf-C3HC4_3"/>
    <property type="match status" value="1"/>
</dbReference>
<dbReference type="Gene3D" id="3.40.50.10810">
    <property type="entry name" value="Tandem AAA-ATPase domain"/>
    <property type="match status" value="1"/>
</dbReference>
<dbReference type="InterPro" id="IPR001841">
    <property type="entry name" value="Znf_RING"/>
</dbReference>
<keyword evidence="3" id="KW-0862">Zinc</keyword>
<feature type="region of interest" description="Disordered" evidence="4">
    <location>
        <begin position="470"/>
        <end position="502"/>
    </location>
</feature>
<evidence type="ECO:0000259" key="7">
    <source>
        <dbReference type="PROSITE" id="PS51194"/>
    </source>
</evidence>
<dbReference type="GO" id="GO:0008270">
    <property type="term" value="F:zinc ion binding"/>
    <property type="evidence" value="ECO:0007669"/>
    <property type="project" value="UniProtKB-KW"/>
</dbReference>
<dbReference type="PROSITE" id="PS51194">
    <property type="entry name" value="HELICASE_CTER"/>
    <property type="match status" value="1"/>
</dbReference>
<dbReference type="InterPro" id="IPR049730">
    <property type="entry name" value="SNF2/RAD54-like_C"/>
</dbReference>
<evidence type="ECO:0000256" key="3">
    <source>
        <dbReference type="PROSITE-ProRule" id="PRU00175"/>
    </source>
</evidence>
<dbReference type="InterPro" id="IPR027417">
    <property type="entry name" value="P-loop_NTPase"/>
</dbReference>
<dbReference type="GO" id="GO:0016787">
    <property type="term" value="F:hydrolase activity"/>
    <property type="evidence" value="ECO:0007669"/>
    <property type="project" value="UniProtKB-KW"/>
</dbReference>
<dbReference type="InterPro" id="IPR038718">
    <property type="entry name" value="SNF2-like_sf"/>
</dbReference>
<dbReference type="AlphaFoldDB" id="A0AAE0BN04"/>
<reference evidence="8 9" key="1">
    <citation type="journal article" date="2015" name="Genome Biol. Evol.">
        <title>Comparative Genomics of a Bacterivorous Green Alga Reveals Evolutionary Causalities and Consequences of Phago-Mixotrophic Mode of Nutrition.</title>
        <authorList>
            <person name="Burns J.A."/>
            <person name="Paasch A."/>
            <person name="Narechania A."/>
            <person name="Kim E."/>
        </authorList>
    </citation>
    <scope>NUCLEOTIDE SEQUENCE [LARGE SCALE GENOMIC DNA]</scope>
    <source>
        <strain evidence="8 9">PLY_AMNH</strain>
    </source>
</reference>
<dbReference type="SMART" id="SM00184">
    <property type="entry name" value="RING"/>
    <property type="match status" value="1"/>
</dbReference>
<keyword evidence="2" id="KW-0378">Hydrolase</keyword>
<proteinExistence type="inferred from homology"/>
<dbReference type="PROSITE" id="PS51192">
    <property type="entry name" value="HELICASE_ATP_BIND_1"/>
    <property type="match status" value="1"/>
</dbReference>
<dbReference type="GO" id="GO:0005524">
    <property type="term" value="F:ATP binding"/>
    <property type="evidence" value="ECO:0007669"/>
    <property type="project" value="InterPro"/>
</dbReference>
<dbReference type="CDD" id="cd18793">
    <property type="entry name" value="SF2_C_SNF"/>
    <property type="match status" value="1"/>
</dbReference>
<keyword evidence="9" id="KW-1185">Reference proteome</keyword>
<feature type="domain" description="Helicase C-terminal" evidence="7">
    <location>
        <begin position="892"/>
        <end position="1039"/>
    </location>
</feature>
<dbReference type="EMBL" id="LGRX02033881">
    <property type="protein sequence ID" value="KAK3239551.1"/>
    <property type="molecule type" value="Genomic_DNA"/>
</dbReference>
<organism evidence="8 9">
    <name type="scientific">Cymbomonas tetramitiformis</name>
    <dbReference type="NCBI Taxonomy" id="36881"/>
    <lineage>
        <taxon>Eukaryota</taxon>
        <taxon>Viridiplantae</taxon>
        <taxon>Chlorophyta</taxon>
        <taxon>Pyramimonadophyceae</taxon>
        <taxon>Pyramimonadales</taxon>
        <taxon>Pyramimonadaceae</taxon>
        <taxon>Cymbomonas</taxon>
    </lineage>
</organism>
<dbReference type="InterPro" id="IPR001650">
    <property type="entry name" value="Helicase_C-like"/>
</dbReference>
<gene>
    <name evidence="8" type="ORF">CYMTET_50529</name>
</gene>
<dbReference type="SMART" id="SM00487">
    <property type="entry name" value="DEXDc"/>
    <property type="match status" value="1"/>
</dbReference>
<evidence type="ECO:0000256" key="2">
    <source>
        <dbReference type="ARBA" id="ARBA00022801"/>
    </source>
</evidence>
<dbReference type="SUPFAM" id="SSF57850">
    <property type="entry name" value="RING/U-box"/>
    <property type="match status" value="1"/>
</dbReference>
<protein>
    <submittedName>
        <fullName evidence="8">Uncharacterized protein</fullName>
    </submittedName>
</protein>
<dbReference type="InterPro" id="IPR000330">
    <property type="entry name" value="SNF2_N"/>
</dbReference>
<dbReference type="PROSITE" id="PS50089">
    <property type="entry name" value="ZF_RING_2"/>
    <property type="match status" value="1"/>
</dbReference>
<dbReference type="Pfam" id="PF00271">
    <property type="entry name" value="Helicase_C"/>
    <property type="match status" value="1"/>
</dbReference>
<dbReference type="Proteomes" id="UP001190700">
    <property type="component" value="Unassembled WGS sequence"/>
</dbReference>
<name>A0AAE0BN04_9CHLO</name>
<keyword evidence="3" id="KW-0479">Metal-binding</keyword>
<evidence type="ECO:0000313" key="9">
    <source>
        <dbReference type="Proteomes" id="UP001190700"/>
    </source>
</evidence>
<accession>A0AAE0BN04</accession>
<dbReference type="Pfam" id="PF00176">
    <property type="entry name" value="SNF2-rel_dom"/>
    <property type="match status" value="1"/>
</dbReference>
<evidence type="ECO:0000256" key="4">
    <source>
        <dbReference type="SAM" id="MobiDB-lite"/>
    </source>
</evidence>
<evidence type="ECO:0000259" key="5">
    <source>
        <dbReference type="PROSITE" id="PS50089"/>
    </source>
</evidence>
<dbReference type="InterPro" id="IPR052583">
    <property type="entry name" value="ATP-helicase/E3_Ub-Ligase"/>
</dbReference>
<dbReference type="Gene3D" id="3.30.40.10">
    <property type="entry name" value="Zinc/RING finger domain, C3HC4 (zinc finger)"/>
    <property type="match status" value="1"/>
</dbReference>
<feature type="domain" description="Helicase ATP-binding" evidence="6">
    <location>
        <begin position="437"/>
        <end position="647"/>
    </location>
</feature>
<comment type="similarity">
    <text evidence="1">Belongs to the SNF2/RAD54 helicase family. RAD16 subfamily.</text>
</comment>
<keyword evidence="3" id="KW-0863">Zinc-finger</keyword>
<dbReference type="PANTHER" id="PTHR45865">
    <property type="entry name" value="E3 UBIQUITIN-PROTEIN LIGASE SHPRH FAMILY MEMBER"/>
    <property type="match status" value="1"/>
</dbReference>
<dbReference type="PANTHER" id="PTHR45865:SF1">
    <property type="entry name" value="E3 UBIQUITIN-PROTEIN LIGASE SHPRH"/>
    <property type="match status" value="1"/>
</dbReference>